<dbReference type="InterPro" id="IPR036259">
    <property type="entry name" value="MFS_trans_sf"/>
</dbReference>
<keyword evidence="9" id="KW-1185">Reference proteome</keyword>
<evidence type="ECO:0000313" key="9">
    <source>
        <dbReference type="Proteomes" id="UP000187429"/>
    </source>
</evidence>
<dbReference type="PROSITE" id="PS50850">
    <property type="entry name" value="MFS"/>
    <property type="match status" value="1"/>
</dbReference>
<accession>A0A1R1Y8D5</accession>
<dbReference type="GO" id="GO:0012505">
    <property type="term" value="C:endomembrane system"/>
    <property type="evidence" value="ECO:0007669"/>
    <property type="project" value="UniProtKB-SubCell"/>
</dbReference>
<dbReference type="OrthoDB" id="10505830at2759"/>
<reference evidence="9" key="1">
    <citation type="submission" date="2017-01" db="EMBL/GenBank/DDBJ databases">
        <authorList>
            <person name="Wang Y."/>
            <person name="White M."/>
            <person name="Kvist S."/>
            <person name="Moncalvo J.-M."/>
        </authorList>
    </citation>
    <scope>NUCLEOTIDE SEQUENCE [LARGE SCALE GENOMIC DNA]</scope>
    <source>
        <strain evidence="9">ID-206-W2</strain>
    </source>
</reference>
<evidence type="ECO:0000256" key="6">
    <source>
        <dbReference type="SAM" id="Phobius"/>
    </source>
</evidence>
<comment type="caution">
    <text evidence="8">The sequence shown here is derived from an EMBL/GenBank/DDBJ whole genome shotgun (WGS) entry which is preliminary data.</text>
</comment>
<organism evidence="8 9">
    <name type="scientific">Smittium culicis</name>
    <dbReference type="NCBI Taxonomy" id="133412"/>
    <lineage>
        <taxon>Eukaryota</taxon>
        <taxon>Fungi</taxon>
        <taxon>Fungi incertae sedis</taxon>
        <taxon>Zoopagomycota</taxon>
        <taxon>Kickxellomycotina</taxon>
        <taxon>Harpellomycetes</taxon>
        <taxon>Harpellales</taxon>
        <taxon>Legeriomycetaceae</taxon>
        <taxon>Smittium</taxon>
    </lineage>
</organism>
<dbReference type="GO" id="GO:0022857">
    <property type="term" value="F:transmembrane transporter activity"/>
    <property type="evidence" value="ECO:0007669"/>
    <property type="project" value="InterPro"/>
</dbReference>
<dbReference type="Gene3D" id="1.20.1250.20">
    <property type="entry name" value="MFS general substrate transporter like domains"/>
    <property type="match status" value="1"/>
</dbReference>
<evidence type="ECO:0000256" key="5">
    <source>
        <dbReference type="ARBA" id="ARBA00023136"/>
    </source>
</evidence>
<evidence type="ECO:0000256" key="4">
    <source>
        <dbReference type="ARBA" id="ARBA00022989"/>
    </source>
</evidence>
<protein>
    <recommendedName>
        <fullName evidence="7">Major facilitator superfamily (MFS) profile domain-containing protein</fullName>
    </recommendedName>
</protein>
<feature type="domain" description="Major facilitator superfamily (MFS) profile" evidence="7">
    <location>
        <begin position="1"/>
        <end position="105"/>
    </location>
</feature>
<dbReference type="GO" id="GO:0005886">
    <property type="term" value="C:plasma membrane"/>
    <property type="evidence" value="ECO:0007669"/>
    <property type="project" value="TreeGrafter"/>
</dbReference>
<proteinExistence type="predicted"/>
<keyword evidence="3 6" id="KW-0812">Transmembrane</keyword>
<name>A0A1R1Y8D5_9FUNG</name>
<feature type="transmembrane region" description="Helical" evidence="6">
    <location>
        <begin position="6"/>
        <end position="30"/>
    </location>
</feature>
<evidence type="ECO:0000256" key="2">
    <source>
        <dbReference type="ARBA" id="ARBA00022448"/>
    </source>
</evidence>
<sequence length="105" mass="11485">MWAVIIAYAISSIGSIGLITVTNIIILEALPPKKRGFYFSASTLIHSLGSIVGPLIAPVIVPVYDYRALFILFLALSAVGWGLCLFALYKSNDSKVHLFFQEKPL</sequence>
<dbReference type="SUPFAM" id="SSF103473">
    <property type="entry name" value="MFS general substrate transporter"/>
    <property type="match status" value="1"/>
</dbReference>
<dbReference type="EMBL" id="LSSM01002088">
    <property type="protein sequence ID" value="OMJ23138.1"/>
    <property type="molecule type" value="Genomic_DNA"/>
</dbReference>
<keyword evidence="2" id="KW-0813">Transport</keyword>
<comment type="subcellular location">
    <subcellularLocation>
        <location evidence="1">Endomembrane system</location>
        <topology evidence="1">Multi-pass membrane protein</topology>
    </subcellularLocation>
</comment>
<dbReference type="Pfam" id="PF07690">
    <property type="entry name" value="MFS_1"/>
    <property type="match status" value="1"/>
</dbReference>
<gene>
    <name evidence="8" type="ORF">AYI69_g5100</name>
</gene>
<evidence type="ECO:0000256" key="1">
    <source>
        <dbReference type="ARBA" id="ARBA00004127"/>
    </source>
</evidence>
<dbReference type="PANTHER" id="PTHR23501:SF191">
    <property type="entry name" value="VACUOLAR BASIC AMINO ACID TRANSPORTER 4"/>
    <property type="match status" value="1"/>
</dbReference>
<dbReference type="Proteomes" id="UP000187429">
    <property type="component" value="Unassembled WGS sequence"/>
</dbReference>
<evidence type="ECO:0000313" key="8">
    <source>
        <dbReference type="EMBL" id="OMJ23138.1"/>
    </source>
</evidence>
<evidence type="ECO:0000259" key="7">
    <source>
        <dbReference type="PROSITE" id="PS50850"/>
    </source>
</evidence>
<evidence type="ECO:0000256" key="3">
    <source>
        <dbReference type="ARBA" id="ARBA00022692"/>
    </source>
</evidence>
<feature type="transmembrane region" description="Helical" evidence="6">
    <location>
        <begin position="66"/>
        <end position="89"/>
    </location>
</feature>
<keyword evidence="4 6" id="KW-1133">Transmembrane helix</keyword>
<dbReference type="PANTHER" id="PTHR23501">
    <property type="entry name" value="MAJOR FACILITATOR SUPERFAMILY"/>
    <property type="match status" value="1"/>
</dbReference>
<dbReference type="InterPro" id="IPR011701">
    <property type="entry name" value="MFS"/>
</dbReference>
<feature type="transmembrane region" description="Helical" evidence="6">
    <location>
        <begin position="37"/>
        <end position="60"/>
    </location>
</feature>
<dbReference type="AlphaFoldDB" id="A0A1R1Y8D5"/>
<keyword evidence="5 6" id="KW-0472">Membrane</keyword>
<dbReference type="InterPro" id="IPR020846">
    <property type="entry name" value="MFS_dom"/>
</dbReference>